<reference evidence="4 5" key="1">
    <citation type="submission" date="2015-08" db="EMBL/GenBank/DDBJ databases">
        <title>Next Generation Sequencing and Analysis of the Genome of Puccinia sorghi L Schw, the Causal Agent of Maize Common Rust.</title>
        <authorList>
            <person name="Rochi L."/>
            <person name="Burguener G."/>
            <person name="Darino M."/>
            <person name="Turjanski A."/>
            <person name="Kreff E."/>
            <person name="Dieguez M.J."/>
            <person name="Sacco F."/>
        </authorList>
    </citation>
    <scope>NUCLEOTIDE SEQUENCE [LARGE SCALE GENOMIC DNA]</scope>
    <source>
        <strain evidence="4 5">RO10H11247</strain>
    </source>
</reference>
<comment type="caution">
    <text evidence="4">The sequence shown here is derived from an EMBL/GenBank/DDBJ whole genome shotgun (WGS) entry which is preliminary data.</text>
</comment>
<evidence type="ECO:0000256" key="2">
    <source>
        <dbReference type="ARBA" id="ARBA00022552"/>
    </source>
</evidence>
<sequence>METSGAAAAATAGPVFLVPFARSVVDLLRVWPALQLSLEQSASHQTQTAQEQARAELATELVGAFLDAQPLSSSSPGTDALDERRTMDHVAPLATPEAEEIEDFLLAWIFGSLDVRIEDDSEIDIARDLLLLWHEWSAMSHPSDQPSVYARGQVIQRIDRLAANRRSNRSLISAQFLDEGLVSDDDAPSLSDNDHAMNIDQQEPSPQPHPSPTVDQEGFTLVTKSTRRH</sequence>
<dbReference type="InterPro" id="IPR019398">
    <property type="entry name" value="Pre-rRNA_process_TSR2"/>
</dbReference>
<accession>A0A0L6VDA5</accession>
<dbReference type="OrthoDB" id="263560at2759"/>
<dbReference type="Proteomes" id="UP000037035">
    <property type="component" value="Unassembled WGS sequence"/>
</dbReference>
<dbReference type="AlphaFoldDB" id="A0A0L6VDA5"/>
<dbReference type="Pfam" id="PF10273">
    <property type="entry name" value="WGG"/>
    <property type="match status" value="1"/>
</dbReference>
<evidence type="ECO:0000256" key="3">
    <source>
        <dbReference type="SAM" id="MobiDB-lite"/>
    </source>
</evidence>
<dbReference type="GO" id="GO:0006364">
    <property type="term" value="P:rRNA processing"/>
    <property type="evidence" value="ECO:0007669"/>
    <property type="project" value="UniProtKB-KW"/>
</dbReference>
<gene>
    <name evidence="4" type="ORF">VP01_1876g7</name>
</gene>
<protein>
    <submittedName>
        <fullName evidence="4">Uncharacterized protein</fullName>
    </submittedName>
</protein>
<evidence type="ECO:0000313" key="4">
    <source>
        <dbReference type="EMBL" id="KNZ58709.1"/>
    </source>
</evidence>
<dbReference type="PANTHER" id="PTHR21250">
    <property type="entry name" value="PRE-RRNA-PROCESSING PROTEIN TSR2 HOMOLOG"/>
    <property type="match status" value="1"/>
</dbReference>
<keyword evidence="5" id="KW-1185">Reference proteome</keyword>
<dbReference type="STRING" id="27349.A0A0L6VDA5"/>
<dbReference type="EMBL" id="LAVV01006699">
    <property type="protein sequence ID" value="KNZ58709.1"/>
    <property type="molecule type" value="Genomic_DNA"/>
</dbReference>
<comment type="similarity">
    <text evidence="1">Belongs to the TSR2 family.</text>
</comment>
<organism evidence="4 5">
    <name type="scientific">Puccinia sorghi</name>
    <dbReference type="NCBI Taxonomy" id="27349"/>
    <lineage>
        <taxon>Eukaryota</taxon>
        <taxon>Fungi</taxon>
        <taxon>Dikarya</taxon>
        <taxon>Basidiomycota</taxon>
        <taxon>Pucciniomycotina</taxon>
        <taxon>Pucciniomycetes</taxon>
        <taxon>Pucciniales</taxon>
        <taxon>Pucciniaceae</taxon>
        <taxon>Puccinia</taxon>
    </lineage>
</organism>
<dbReference type="VEuPathDB" id="FungiDB:VP01_1876g7"/>
<evidence type="ECO:0000256" key="1">
    <source>
        <dbReference type="ARBA" id="ARBA00006524"/>
    </source>
</evidence>
<name>A0A0L6VDA5_9BASI</name>
<feature type="region of interest" description="Disordered" evidence="3">
    <location>
        <begin position="183"/>
        <end position="229"/>
    </location>
</feature>
<keyword evidence="2" id="KW-0698">rRNA processing</keyword>
<evidence type="ECO:0000313" key="5">
    <source>
        <dbReference type="Proteomes" id="UP000037035"/>
    </source>
</evidence>
<proteinExistence type="inferred from homology"/>